<name>A0A4Y7RRB8_9FIRM</name>
<keyword evidence="1" id="KW-1133">Transmembrane helix</keyword>
<dbReference type="AlphaFoldDB" id="A0A4Y7RRB8"/>
<dbReference type="Proteomes" id="UP000297597">
    <property type="component" value="Unassembled WGS sequence"/>
</dbReference>
<keyword evidence="3" id="KW-1185">Reference proteome</keyword>
<gene>
    <name evidence="2" type="ORF">Pmgp_01679</name>
</gene>
<evidence type="ECO:0000256" key="1">
    <source>
        <dbReference type="SAM" id="Phobius"/>
    </source>
</evidence>
<organism evidence="2 3">
    <name type="scientific">Pelotomaculum propionicicum</name>
    <dbReference type="NCBI Taxonomy" id="258475"/>
    <lineage>
        <taxon>Bacteria</taxon>
        <taxon>Bacillati</taxon>
        <taxon>Bacillota</taxon>
        <taxon>Clostridia</taxon>
        <taxon>Eubacteriales</taxon>
        <taxon>Desulfotomaculaceae</taxon>
        <taxon>Pelotomaculum</taxon>
    </lineage>
</organism>
<evidence type="ECO:0000313" key="3">
    <source>
        <dbReference type="Proteomes" id="UP000297597"/>
    </source>
</evidence>
<evidence type="ECO:0008006" key="4">
    <source>
        <dbReference type="Google" id="ProtNLM"/>
    </source>
</evidence>
<protein>
    <recommendedName>
        <fullName evidence="4">Vitamin K epoxide reductase domain-containing protein</fullName>
    </recommendedName>
</protein>
<dbReference type="OrthoDB" id="9851771at2"/>
<dbReference type="EMBL" id="QFFZ01000015">
    <property type="protein sequence ID" value="TEB11316.1"/>
    <property type="molecule type" value="Genomic_DNA"/>
</dbReference>
<keyword evidence="1" id="KW-0472">Membrane</keyword>
<feature type="transmembrane region" description="Helical" evidence="1">
    <location>
        <begin position="113"/>
        <end position="135"/>
    </location>
</feature>
<comment type="caution">
    <text evidence="2">The sequence shown here is derived from an EMBL/GenBank/DDBJ whole genome shotgun (WGS) entry which is preliminary data.</text>
</comment>
<dbReference type="RefSeq" id="WP_134213545.1">
    <property type="nucleotide sequence ID" value="NZ_QFFZ01000015.1"/>
</dbReference>
<evidence type="ECO:0000313" key="2">
    <source>
        <dbReference type="EMBL" id="TEB11316.1"/>
    </source>
</evidence>
<proteinExistence type="predicted"/>
<accession>A0A4Y7RRB8</accession>
<feature type="transmembrane region" description="Helical" evidence="1">
    <location>
        <begin position="87"/>
        <end position="107"/>
    </location>
</feature>
<keyword evidence="1" id="KW-0812">Transmembrane</keyword>
<reference evidence="2 3" key="1">
    <citation type="journal article" date="2018" name="Environ. Microbiol.">
        <title>Novel energy conservation strategies and behaviour of Pelotomaculum schinkii driving syntrophic propionate catabolism.</title>
        <authorList>
            <person name="Hidalgo-Ahumada C.A.P."/>
            <person name="Nobu M.K."/>
            <person name="Narihiro T."/>
            <person name="Tamaki H."/>
            <person name="Liu W.T."/>
            <person name="Kamagata Y."/>
            <person name="Stams A.J.M."/>
            <person name="Imachi H."/>
            <person name="Sousa D.Z."/>
        </authorList>
    </citation>
    <scope>NUCLEOTIDE SEQUENCE [LARGE SCALE GENOMIC DNA]</scope>
    <source>
        <strain evidence="2 3">MGP</strain>
    </source>
</reference>
<feature type="transmembrane region" description="Helical" evidence="1">
    <location>
        <begin position="20"/>
        <end position="36"/>
    </location>
</feature>
<feature type="transmembrane region" description="Helical" evidence="1">
    <location>
        <begin position="56"/>
        <end position="75"/>
    </location>
</feature>
<sequence length="145" mass="16386">MVIKEFLREIITKGYFNKTVLLFSLLNALLLCYLGWEKNTGCSLCHRVPFLPVTDVTLAVTGVIASLALAIMIVFANRVKLLNCAAFLLAFITASFSFFLLTSQVLINKALCYPCLLSSIIFYIIFFVLFYDLVIKSVWSKHLSR</sequence>